<proteinExistence type="predicted"/>
<feature type="compositionally biased region" description="Polar residues" evidence="1">
    <location>
        <begin position="1"/>
        <end position="10"/>
    </location>
</feature>
<sequence length="21" mass="2238">MLHAFLSSSPLGPVFSLPHPC</sequence>
<evidence type="ECO:0000256" key="1">
    <source>
        <dbReference type="SAM" id="MobiDB-lite"/>
    </source>
</evidence>
<evidence type="ECO:0000313" key="2">
    <source>
        <dbReference type="EMBL" id="MPC97697.1"/>
    </source>
</evidence>
<evidence type="ECO:0000313" key="3">
    <source>
        <dbReference type="Proteomes" id="UP000324222"/>
    </source>
</evidence>
<dbReference type="EMBL" id="VSRR010111079">
    <property type="protein sequence ID" value="MPC97697.1"/>
    <property type="molecule type" value="Genomic_DNA"/>
</dbReference>
<organism evidence="2 3">
    <name type="scientific">Portunus trituberculatus</name>
    <name type="common">Swimming crab</name>
    <name type="synonym">Neptunus trituberculatus</name>
    <dbReference type="NCBI Taxonomy" id="210409"/>
    <lineage>
        <taxon>Eukaryota</taxon>
        <taxon>Metazoa</taxon>
        <taxon>Ecdysozoa</taxon>
        <taxon>Arthropoda</taxon>
        <taxon>Crustacea</taxon>
        <taxon>Multicrustacea</taxon>
        <taxon>Malacostraca</taxon>
        <taxon>Eumalacostraca</taxon>
        <taxon>Eucarida</taxon>
        <taxon>Decapoda</taxon>
        <taxon>Pleocyemata</taxon>
        <taxon>Brachyura</taxon>
        <taxon>Eubrachyura</taxon>
        <taxon>Portunoidea</taxon>
        <taxon>Portunidae</taxon>
        <taxon>Portuninae</taxon>
        <taxon>Portunus</taxon>
    </lineage>
</organism>
<name>A0A5B7JX23_PORTR</name>
<accession>A0A5B7JX23</accession>
<dbReference type="Proteomes" id="UP000324222">
    <property type="component" value="Unassembled WGS sequence"/>
</dbReference>
<keyword evidence="3" id="KW-1185">Reference proteome</keyword>
<dbReference type="AlphaFoldDB" id="A0A5B7JX23"/>
<comment type="caution">
    <text evidence="2">The sequence shown here is derived from an EMBL/GenBank/DDBJ whole genome shotgun (WGS) entry which is preliminary data.</text>
</comment>
<protein>
    <submittedName>
        <fullName evidence="2">Uncharacterized protein</fullName>
    </submittedName>
</protein>
<reference evidence="2 3" key="1">
    <citation type="submission" date="2019-05" db="EMBL/GenBank/DDBJ databases">
        <title>Another draft genome of Portunus trituberculatus and its Hox gene families provides insights of decapod evolution.</title>
        <authorList>
            <person name="Jeong J.-H."/>
            <person name="Song I."/>
            <person name="Kim S."/>
            <person name="Choi T."/>
            <person name="Kim D."/>
            <person name="Ryu S."/>
            <person name="Kim W."/>
        </authorList>
    </citation>
    <scope>NUCLEOTIDE SEQUENCE [LARGE SCALE GENOMIC DNA]</scope>
    <source>
        <tissue evidence="2">Muscle</tissue>
    </source>
</reference>
<feature type="region of interest" description="Disordered" evidence="1">
    <location>
        <begin position="1"/>
        <end position="21"/>
    </location>
</feature>
<gene>
    <name evidence="2" type="ORF">E2C01_093023</name>
</gene>